<dbReference type="AlphaFoldDB" id="A0A1I6AIX9"/>
<dbReference type="SUPFAM" id="SSF103088">
    <property type="entry name" value="OmpA-like"/>
    <property type="match status" value="1"/>
</dbReference>
<gene>
    <name evidence="7" type="ORF">SAMN05216578_102137</name>
</gene>
<dbReference type="Gene3D" id="3.30.1330.60">
    <property type="entry name" value="OmpA-like domain"/>
    <property type="match status" value="1"/>
</dbReference>
<dbReference type="InterPro" id="IPR006664">
    <property type="entry name" value="OMP_bac"/>
</dbReference>
<dbReference type="Gene3D" id="2.60.40.2540">
    <property type="match status" value="1"/>
</dbReference>
<proteinExistence type="predicted"/>
<dbReference type="PROSITE" id="PS51123">
    <property type="entry name" value="OMPA_2"/>
    <property type="match status" value="1"/>
</dbReference>
<dbReference type="Pfam" id="PF18393">
    <property type="entry name" value="MotY_N"/>
    <property type="match status" value="1"/>
</dbReference>
<reference evidence="7 8" key="1">
    <citation type="submission" date="2016-10" db="EMBL/GenBank/DDBJ databases">
        <authorList>
            <person name="de Groot N.N."/>
        </authorList>
    </citation>
    <scope>NUCLEOTIDE SEQUENCE [LARGE SCALE GENOMIC DNA]</scope>
    <source>
        <strain evidence="7 8">JCM 18415</strain>
    </source>
</reference>
<dbReference type="PRINTS" id="PR01023">
    <property type="entry name" value="NAFLGMOTY"/>
</dbReference>
<dbReference type="CDD" id="cd07185">
    <property type="entry name" value="OmpA_C-like"/>
    <property type="match status" value="1"/>
</dbReference>
<dbReference type="STRING" id="1002526.SAMN05216578_102137"/>
<comment type="subcellular location">
    <subcellularLocation>
        <location evidence="1">Cell outer membrane</location>
    </subcellularLocation>
</comment>
<dbReference type="EMBL" id="FOYD01000002">
    <property type="protein sequence ID" value="SFQ68651.1"/>
    <property type="molecule type" value="Genomic_DNA"/>
</dbReference>
<sequence>MFRLPLVLLLGAALPAQAMTFQTRMEDVQWSVEGDKFECRLSQRVDGYGEAVFIRRAGERPMFQLSAWSELMRPGAAQLYNDPPPWRPDARVQPLGQGTVQSGTTVMRLPWQQAGQMLAGLSRGLQPTILQGSLSDAGQQVRVVVSSVGYPQAWKDFQACADGLLPMNIDQISRTAIGFPSGGAVLDARARQMLDVALEYIKADPQVSRIELDGHSDNVGDRLSNRELSRQRVLAVQAYLIERGVDEDMISIRFHGERYPVANNNTREGREKNRRVTLRLERS</sequence>
<dbReference type="Proteomes" id="UP000242815">
    <property type="component" value="Unassembled WGS sequence"/>
</dbReference>
<dbReference type="Pfam" id="PF00691">
    <property type="entry name" value="OmpA"/>
    <property type="match status" value="1"/>
</dbReference>
<accession>A0A1I6AIX9</accession>
<name>A0A1I6AIX9_9GAMM</name>
<organism evidence="7 8">
    <name type="scientific">Halopseudomonas formosensis</name>
    <dbReference type="NCBI Taxonomy" id="1002526"/>
    <lineage>
        <taxon>Bacteria</taxon>
        <taxon>Pseudomonadati</taxon>
        <taxon>Pseudomonadota</taxon>
        <taxon>Gammaproteobacteria</taxon>
        <taxon>Pseudomonadales</taxon>
        <taxon>Pseudomonadaceae</taxon>
        <taxon>Halopseudomonas</taxon>
    </lineage>
</organism>
<dbReference type="InterPro" id="IPR006665">
    <property type="entry name" value="OmpA-like"/>
</dbReference>
<evidence type="ECO:0000256" key="1">
    <source>
        <dbReference type="ARBA" id="ARBA00004442"/>
    </source>
</evidence>
<evidence type="ECO:0000256" key="2">
    <source>
        <dbReference type="ARBA" id="ARBA00023136"/>
    </source>
</evidence>
<feature type="chain" id="PRO_5017175455" evidence="5">
    <location>
        <begin position="19"/>
        <end position="283"/>
    </location>
</feature>
<feature type="signal peptide" evidence="5">
    <location>
        <begin position="1"/>
        <end position="18"/>
    </location>
</feature>
<dbReference type="PANTHER" id="PTHR30329">
    <property type="entry name" value="STATOR ELEMENT OF FLAGELLAR MOTOR COMPLEX"/>
    <property type="match status" value="1"/>
</dbReference>
<keyword evidence="2 3" id="KW-0472">Membrane</keyword>
<protein>
    <submittedName>
        <fullName evidence="7">OmpA family protein</fullName>
    </submittedName>
</protein>
<dbReference type="PANTHER" id="PTHR30329:SF17">
    <property type="entry name" value="LIPOPROTEIN YFIB-RELATED"/>
    <property type="match status" value="1"/>
</dbReference>
<evidence type="ECO:0000256" key="4">
    <source>
        <dbReference type="SAM" id="MobiDB-lite"/>
    </source>
</evidence>
<feature type="domain" description="OmpA-like" evidence="6">
    <location>
        <begin position="166"/>
        <end position="283"/>
    </location>
</feature>
<evidence type="ECO:0000256" key="3">
    <source>
        <dbReference type="PROSITE-ProRule" id="PRU00473"/>
    </source>
</evidence>
<keyword evidence="5" id="KW-0732">Signal</keyword>
<dbReference type="InterPro" id="IPR041544">
    <property type="entry name" value="MotY_N"/>
</dbReference>
<evidence type="ECO:0000256" key="5">
    <source>
        <dbReference type="SAM" id="SignalP"/>
    </source>
</evidence>
<evidence type="ECO:0000313" key="8">
    <source>
        <dbReference type="Proteomes" id="UP000242815"/>
    </source>
</evidence>
<evidence type="ECO:0000259" key="6">
    <source>
        <dbReference type="PROSITE" id="PS51123"/>
    </source>
</evidence>
<dbReference type="PRINTS" id="PR01021">
    <property type="entry name" value="OMPADOMAIN"/>
</dbReference>
<dbReference type="InterPro" id="IPR036737">
    <property type="entry name" value="OmpA-like_sf"/>
</dbReference>
<feature type="region of interest" description="Disordered" evidence="4">
    <location>
        <begin position="263"/>
        <end position="283"/>
    </location>
</feature>
<evidence type="ECO:0000313" key="7">
    <source>
        <dbReference type="EMBL" id="SFQ68651.1"/>
    </source>
</evidence>
<dbReference type="GO" id="GO:0009279">
    <property type="term" value="C:cell outer membrane"/>
    <property type="evidence" value="ECO:0007669"/>
    <property type="project" value="UniProtKB-SubCell"/>
</dbReference>
<dbReference type="InterPro" id="IPR050330">
    <property type="entry name" value="Bact_OuterMem_StrucFunc"/>
</dbReference>